<comment type="caution">
    <text evidence="1">The sequence shown here is derived from an EMBL/GenBank/DDBJ whole genome shotgun (WGS) entry which is preliminary data.</text>
</comment>
<name>A0ACC7NBG3_9BURK</name>
<dbReference type="Proteomes" id="UP001629235">
    <property type="component" value="Unassembled WGS sequence"/>
</dbReference>
<evidence type="ECO:0000313" key="1">
    <source>
        <dbReference type="EMBL" id="MFM0104055.1"/>
    </source>
</evidence>
<keyword evidence="2" id="KW-1185">Reference proteome</keyword>
<protein>
    <submittedName>
        <fullName evidence="1">Uncharacterized protein</fullName>
    </submittedName>
</protein>
<evidence type="ECO:0000313" key="2">
    <source>
        <dbReference type="Proteomes" id="UP001629235"/>
    </source>
</evidence>
<accession>A0ACC7NBG3</accession>
<proteinExistence type="predicted"/>
<reference evidence="1 2" key="1">
    <citation type="journal article" date="2024" name="Chem. Sci.">
        <title>Discovery of megapolipeptins by genome mining of a Burkholderiales bacteria collection.</title>
        <authorList>
            <person name="Paulo B.S."/>
            <person name="Recchia M.J.J."/>
            <person name="Lee S."/>
            <person name="Fergusson C.H."/>
            <person name="Romanowski S.B."/>
            <person name="Hernandez A."/>
            <person name="Krull N."/>
            <person name="Liu D.Y."/>
            <person name="Cavanagh H."/>
            <person name="Bos A."/>
            <person name="Gray C.A."/>
            <person name="Murphy B.T."/>
            <person name="Linington R.G."/>
            <person name="Eustaquio A.S."/>
        </authorList>
    </citation>
    <scope>NUCLEOTIDE SEQUENCE [LARGE SCALE GENOMIC DNA]</scope>
    <source>
        <strain evidence="1 2">RL18-126-BIB-B</strain>
    </source>
</reference>
<gene>
    <name evidence="1" type="ORF">PQR01_11360</name>
</gene>
<sequence length="159" mass="17513">MKVAFYKGTRPGLSGIVNRLIRWWTNSPYSHCELVVAPIDGTYLCASSSFEDKGVRFVVTALDPARWDIVEFVTDTVSEKAAVEWFNDHLGEPYDLAAVLGFVWRRGHRARHWDCSESIGAALGIPESWRFDPATLHAALSAVASDVPFETTMPAAAAA</sequence>
<dbReference type="EMBL" id="JAQQDW010000017">
    <property type="protein sequence ID" value="MFM0104055.1"/>
    <property type="molecule type" value="Genomic_DNA"/>
</dbReference>
<organism evidence="1 2">
    <name type="scientific">Paraburkholderia rhynchosiae</name>
    <dbReference type="NCBI Taxonomy" id="487049"/>
    <lineage>
        <taxon>Bacteria</taxon>
        <taxon>Pseudomonadati</taxon>
        <taxon>Pseudomonadota</taxon>
        <taxon>Betaproteobacteria</taxon>
        <taxon>Burkholderiales</taxon>
        <taxon>Burkholderiaceae</taxon>
        <taxon>Paraburkholderia</taxon>
    </lineage>
</organism>